<dbReference type="AlphaFoldDB" id="A0A0K1QF38"/>
<dbReference type="SUPFAM" id="SSF50969">
    <property type="entry name" value="YVTN repeat-like/Quinoprotein amine dehydrogenase"/>
    <property type="match status" value="1"/>
</dbReference>
<accession>A0A0K1QF38</accession>
<dbReference type="KEGG" id="llu:AKJ09_10713"/>
<organism evidence="2 3">
    <name type="scientific">Labilithrix luteola</name>
    <dbReference type="NCBI Taxonomy" id="1391654"/>
    <lineage>
        <taxon>Bacteria</taxon>
        <taxon>Pseudomonadati</taxon>
        <taxon>Myxococcota</taxon>
        <taxon>Polyangia</taxon>
        <taxon>Polyangiales</taxon>
        <taxon>Labilitrichaceae</taxon>
        <taxon>Labilithrix</taxon>
    </lineage>
</organism>
<feature type="region of interest" description="Disordered" evidence="1">
    <location>
        <begin position="16"/>
        <end position="43"/>
    </location>
</feature>
<evidence type="ECO:0000313" key="3">
    <source>
        <dbReference type="Proteomes" id="UP000064967"/>
    </source>
</evidence>
<reference evidence="2 3" key="1">
    <citation type="submission" date="2015-08" db="EMBL/GenBank/DDBJ databases">
        <authorList>
            <person name="Babu N.S."/>
            <person name="Beckwith C.J."/>
            <person name="Beseler K.G."/>
            <person name="Brison A."/>
            <person name="Carone J.V."/>
            <person name="Caskin T.P."/>
            <person name="Diamond M."/>
            <person name="Durham M.E."/>
            <person name="Foxe J.M."/>
            <person name="Go M."/>
            <person name="Henderson B.A."/>
            <person name="Jones I.B."/>
            <person name="McGettigan J.A."/>
            <person name="Micheletti S.J."/>
            <person name="Nasrallah M.E."/>
            <person name="Ortiz D."/>
            <person name="Piller C.R."/>
            <person name="Privatt S.R."/>
            <person name="Schneider S.L."/>
            <person name="Sharp S."/>
            <person name="Smith T.C."/>
            <person name="Stanton J.D."/>
            <person name="Ullery H.E."/>
            <person name="Wilson R.J."/>
            <person name="Serrano M.G."/>
            <person name="Buck G."/>
            <person name="Lee V."/>
            <person name="Wang Y."/>
            <person name="Carvalho R."/>
            <person name="Voegtly L."/>
            <person name="Shi R."/>
            <person name="Duckworth R."/>
            <person name="Johnson A."/>
            <person name="Loviza R."/>
            <person name="Walstead R."/>
            <person name="Shah Z."/>
            <person name="Kiflezghi M."/>
            <person name="Wade K."/>
            <person name="Ball S.L."/>
            <person name="Bradley K.W."/>
            <person name="Asai D.J."/>
            <person name="Bowman C.A."/>
            <person name="Russell D.A."/>
            <person name="Pope W.H."/>
            <person name="Jacobs-Sera D."/>
            <person name="Hendrix R.W."/>
            <person name="Hatfull G.F."/>
        </authorList>
    </citation>
    <scope>NUCLEOTIDE SEQUENCE [LARGE SCALE GENOMIC DNA]</scope>
    <source>
        <strain evidence="2 3">DSM 27648</strain>
    </source>
</reference>
<gene>
    <name evidence="2" type="ORF">AKJ09_10713</name>
</gene>
<dbReference type="STRING" id="1391654.AKJ09_10713"/>
<dbReference type="RefSeq" id="WP_146654716.1">
    <property type="nucleotide sequence ID" value="NZ_CP012333.1"/>
</dbReference>
<name>A0A0K1QF38_9BACT</name>
<dbReference type="Gene3D" id="2.130.10.10">
    <property type="entry name" value="YVTN repeat-like/Quinoprotein amine dehydrogenase"/>
    <property type="match status" value="1"/>
</dbReference>
<keyword evidence="3" id="KW-1185">Reference proteome</keyword>
<sequence length="299" mass="31190">MIHPSAVASSNAPRYPTLRARWGSGSGELGHERPAEGNPEGPMSFARAGDELVVLDQVNRQLVRFDGSGRVVATTNVSRTTQDLALAKDGSAVLLDRLGGQNVTVIDARGRTIGELPLGSRAGEPGLVTGVFVDDRTIYVEKEHGSLVPIGTLDARAVDPNAPSLAGRPSKDGALLLMAGLSSPIEGRAFVNATDRKTGALRFARTIQFPRPAQSIALLDSDGRGTIYLGIAYDSPPTTSVACLAPGDGHVIGRVTLPASAAPEESLRDLAVGDDGTIVYAVRTDDGVEYRSATCPPTS</sequence>
<evidence type="ECO:0000256" key="1">
    <source>
        <dbReference type="SAM" id="MobiDB-lite"/>
    </source>
</evidence>
<proteinExistence type="predicted"/>
<dbReference type="EMBL" id="CP012333">
    <property type="protein sequence ID" value="AKV04050.1"/>
    <property type="molecule type" value="Genomic_DNA"/>
</dbReference>
<dbReference type="InterPro" id="IPR015943">
    <property type="entry name" value="WD40/YVTN_repeat-like_dom_sf"/>
</dbReference>
<evidence type="ECO:0000313" key="2">
    <source>
        <dbReference type="EMBL" id="AKV04050.1"/>
    </source>
</evidence>
<dbReference type="OrthoDB" id="5526519at2"/>
<protein>
    <submittedName>
        <fullName evidence="2">Uncharacterized protein</fullName>
    </submittedName>
</protein>
<dbReference type="Proteomes" id="UP000064967">
    <property type="component" value="Chromosome"/>
</dbReference>
<dbReference type="InterPro" id="IPR011044">
    <property type="entry name" value="Quino_amine_DH_bsu"/>
</dbReference>